<dbReference type="AlphaFoldDB" id="A0AAD2JZU7"/>
<evidence type="ECO:0008006" key="12">
    <source>
        <dbReference type="Google" id="ProtNLM"/>
    </source>
</evidence>
<dbReference type="SMART" id="SM00285">
    <property type="entry name" value="PBD"/>
    <property type="match status" value="1"/>
</dbReference>
<dbReference type="GO" id="GO:0004713">
    <property type="term" value="F:protein tyrosine kinase activity"/>
    <property type="evidence" value="ECO:0007669"/>
    <property type="project" value="InterPro"/>
</dbReference>
<dbReference type="InterPro" id="IPR051931">
    <property type="entry name" value="PAK3-like"/>
</dbReference>
<dbReference type="PROSITE" id="PS50011">
    <property type="entry name" value="PROTEIN_KINASE_DOM"/>
    <property type="match status" value="1"/>
</dbReference>
<dbReference type="PANTHER" id="PTHR45832">
    <property type="entry name" value="SERINE/THREONINE-PROTEIN KINASE SAMKA-RELATED-RELATED"/>
    <property type="match status" value="1"/>
</dbReference>
<keyword evidence="2" id="KW-0547">Nucleotide-binding</keyword>
<dbReference type="Pfam" id="PF00786">
    <property type="entry name" value="PBD"/>
    <property type="match status" value="1"/>
</dbReference>
<evidence type="ECO:0000256" key="2">
    <source>
        <dbReference type="ARBA" id="ARBA00022741"/>
    </source>
</evidence>
<comment type="catalytic activity">
    <reaction evidence="5">
        <text>L-seryl-[protein] + ATP = O-phospho-L-seryl-[protein] + ADP + H(+)</text>
        <dbReference type="Rhea" id="RHEA:17989"/>
        <dbReference type="Rhea" id="RHEA-COMP:9863"/>
        <dbReference type="Rhea" id="RHEA-COMP:11604"/>
        <dbReference type="ChEBI" id="CHEBI:15378"/>
        <dbReference type="ChEBI" id="CHEBI:29999"/>
        <dbReference type="ChEBI" id="CHEBI:30616"/>
        <dbReference type="ChEBI" id="CHEBI:83421"/>
        <dbReference type="ChEBI" id="CHEBI:456216"/>
        <dbReference type="EC" id="2.7.11.1"/>
    </reaction>
</comment>
<feature type="compositionally biased region" description="Low complexity" evidence="6">
    <location>
        <begin position="308"/>
        <end position="332"/>
    </location>
</feature>
<dbReference type="EMBL" id="CAVNYO010000176">
    <property type="protein sequence ID" value="CAK5271800.1"/>
    <property type="molecule type" value="Genomic_DNA"/>
</dbReference>
<comment type="similarity">
    <text evidence="1">Belongs to the protein kinase superfamily. STE Ser/Thr protein kinase family. STE20 subfamily.</text>
</comment>
<feature type="compositionally biased region" description="Basic and acidic residues" evidence="6">
    <location>
        <begin position="472"/>
        <end position="483"/>
    </location>
</feature>
<sequence>MEGKKPSSSSSRFSTLRVFKFGAKNPPAPPPKDPVYLAARNRSLASLSPESPLSPEQYATTNASAVSLVLPSGAAPQQPPPSASGSKRGGLFKFSSTSSSSKKSINHDSPTDDENISMPWNFSHNVHVDEGFVGLPPSWTTSLQEAGFSEEEIAAIQQRKMADRPFPRSPAVAVVKPVPRSTSLPRPQGPAASRNPTHTPASSLGSSTSANSSPVPVPLVPKVYQQDSQAQKSAQKYPQPPRAYDQGRAAPPRQRAESPQATQISDGMRSYSPVSLSTTHSRNTSAYSQTQSRPPSPTSLPPVPAPLIPAIRRQSPSNSRPASPPLSRSLTPPYSPSPPISRSPSPPPVSKTAPNLAPLDLKLDLSLDLDEGADAWSDQVLSAGPWSATLAGFARSPSSANAPLTPDFVRDGETGLAYDDEEEESGPNRNTIRLSAPQRDMLRLPPSPLYDTQRSTARLSPTSPALLSPDVQDSRDRENRDSGMSDSTMLGVPHSAGIVNQANLVRRAVAATVPVAPAIKAPSASIAPASPQSSHFGSSSGSGSDSQDHLVETPVTELDEGESRKMVVGTQDDVGKPKSTGSKASARDYYREGRNYLKENGFRLDSATPERQEFEKKEKERPLVAPVVTSRNEQRAALEQRDAQRIKAFEAQSAGVQADAGDDDDDEDPEEALRRIEWEAMQKGLSRREVEEQVAQAQQQRLAGRQQQASAQLQRPTDQSRAPSEYRPAPLDGRAALMTSTTDTFGGVLDEEDDIYDDDGEDEGYEYGYEFPTEGEMDVSPDASSAGISLVLPSNHRPTIHVTTTAESPGPLTALGLAATPVTPALRYAGWVADAVAPLRGFIDEQIDPREFYTDLTEIAEGESGSVFAAALVPDAAHLKLRLPPHIQTRDLDQLAAQERVLVAIKSVTLVPGGTPKVFDVARECELLRGLWCEQLVGLDALYVDLVDDSLWIRMELMERSLADVIGLVEEGLQLQEPRVMARFANDMLLGLDYLQKHGIAHRDVRSDNLLLNSQGVLKLADFSNAWRLSEESPLATDEVGVIYWQAPEVRTGAYDPLKVDVWSVGATIWELAEATPPFADTQVPEDRWPALTQPDLYPPAFHDFLTRCSEPAASRPTPAALLQTPYLQRSCGRPVIMQLLSQCMVIEQALHG</sequence>
<evidence type="ECO:0000256" key="4">
    <source>
        <dbReference type="ARBA" id="ARBA00047899"/>
    </source>
</evidence>
<feature type="compositionally biased region" description="Polar residues" evidence="6">
    <location>
        <begin position="272"/>
        <end position="287"/>
    </location>
</feature>
<accession>A0AAD2JZU7</accession>
<feature type="region of interest" description="Disordered" evidence="6">
    <location>
        <begin position="650"/>
        <end position="670"/>
    </location>
</feature>
<dbReference type="InterPro" id="IPR020635">
    <property type="entry name" value="Tyr_kinase_cat_dom"/>
</dbReference>
<gene>
    <name evidence="9" type="ORF">MYCIT1_LOCUS16027</name>
    <name evidence="10" type="ORF">MYCIT1_LOCUS17113</name>
</gene>
<feature type="region of interest" description="Disordered" evidence="6">
    <location>
        <begin position="418"/>
        <end position="492"/>
    </location>
</feature>
<evidence type="ECO:0000256" key="3">
    <source>
        <dbReference type="ARBA" id="ARBA00022840"/>
    </source>
</evidence>
<evidence type="ECO:0000259" key="7">
    <source>
        <dbReference type="PROSITE" id="PS50011"/>
    </source>
</evidence>
<protein>
    <recommendedName>
        <fullName evidence="12">Non-specific serine/threonine protein kinase</fullName>
    </recommendedName>
</protein>
<proteinExistence type="inferred from homology"/>
<dbReference type="Proteomes" id="UP001295794">
    <property type="component" value="Unassembled WGS sequence"/>
</dbReference>
<feature type="region of interest" description="Disordered" evidence="6">
    <location>
        <begin position="684"/>
        <end position="730"/>
    </location>
</feature>
<feature type="compositionally biased region" description="Pro residues" evidence="6">
    <location>
        <begin position="294"/>
        <end position="307"/>
    </location>
</feature>
<feature type="region of interest" description="Disordered" evidence="6">
    <location>
        <begin position="154"/>
        <end position="355"/>
    </location>
</feature>
<organism evidence="9 11">
    <name type="scientific">Mycena citricolor</name>
    <dbReference type="NCBI Taxonomy" id="2018698"/>
    <lineage>
        <taxon>Eukaryota</taxon>
        <taxon>Fungi</taxon>
        <taxon>Dikarya</taxon>
        <taxon>Basidiomycota</taxon>
        <taxon>Agaricomycotina</taxon>
        <taxon>Agaricomycetes</taxon>
        <taxon>Agaricomycetidae</taxon>
        <taxon>Agaricales</taxon>
        <taxon>Marasmiineae</taxon>
        <taxon>Mycenaceae</taxon>
        <taxon>Mycena</taxon>
    </lineage>
</organism>
<evidence type="ECO:0000313" key="10">
    <source>
        <dbReference type="EMBL" id="CAK5271800.1"/>
    </source>
</evidence>
<feature type="region of interest" description="Disordered" evidence="6">
    <location>
        <begin position="600"/>
        <end position="622"/>
    </location>
</feature>
<dbReference type="InterPro" id="IPR011009">
    <property type="entry name" value="Kinase-like_dom_sf"/>
</dbReference>
<name>A0AAD2JZU7_9AGAR</name>
<dbReference type="Gene3D" id="3.90.810.10">
    <property type="entry name" value="CRIB domain"/>
    <property type="match status" value="1"/>
</dbReference>
<evidence type="ECO:0000256" key="1">
    <source>
        <dbReference type="ARBA" id="ARBA00008874"/>
    </source>
</evidence>
<feature type="compositionally biased region" description="Polar residues" evidence="6">
    <location>
        <begin position="450"/>
        <end position="465"/>
    </location>
</feature>
<feature type="compositionally biased region" description="Low complexity" evidence="6">
    <location>
        <begin position="693"/>
        <end position="715"/>
    </location>
</feature>
<dbReference type="GO" id="GO:0004674">
    <property type="term" value="F:protein serine/threonine kinase activity"/>
    <property type="evidence" value="ECO:0007669"/>
    <property type="project" value="UniProtKB-EC"/>
</dbReference>
<feature type="domain" description="Protein kinase" evidence="7">
    <location>
        <begin position="853"/>
        <end position="1128"/>
    </location>
</feature>
<evidence type="ECO:0000259" key="8">
    <source>
        <dbReference type="PROSITE" id="PS50108"/>
    </source>
</evidence>
<dbReference type="Gene3D" id="1.10.510.10">
    <property type="entry name" value="Transferase(Phosphotransferase) domain 1"/>
    <property type="match status" value="1"/>
</dbReference>
<feature type="compositionally biased region" description="Acidic residues" evidence="6">
    <location>
        <begin position="660"/>
        <end position="670"/>
    </location>
</feature>
<feature type="region of interest" description="Disordered" evidence="6">
    <location>
        <begin position="523"/>
        <end position="587"/>
    </location>
</feature>
<evidence type="ECO:0000256" key="5">
    <source>
        <dbReference type="ARBA" id="ARBA00048679"/>
    </source>
</evidence>
<dbReference type="Pfam" id="PF00069">
    <property type="entry name" value="Pkinase"/>
    <property type="match status" value="1"/>
</dbReference>
<feature type="compositionally biased region" description="Low complexity" evidence="6">
    <location>
        <begin position="92"/>
        <end position="103"/>
    </location>
</feature>
<dbReference type="InterPro" id="IPR036936">
    <property type="entry name" value="CRIB_dom_sf"/>
</dbReference>
<dbReference type="PROSITE" id="PS50108">
    <property type="entry name" value="CRIB"/>
    <property type="match status" value="1"/>
</dbReference>
<dbReference type="SMART" id="SM00219">
    <property type="entry name" value="TyrKc"/>
    <property type="match status" value="1"/>
</dbReference>
<feature type="compositionally biased region" description="Pro residues" evidence="6">
    <location>
        <begin position="333"/>
        <end position="349"/>
    </location>
</feature>
<feature type="domain" description="CRIB" evidence="8">
    <location>
        <begin position="116"/>
        <end position="129"/>
    </location>
</feature>
<evidence type="ECO:0000313" key="11">
    <source>
        <dbReference type="Proteomes" id="UP001295794"/>
    </source>
</evidence>
<keyword evidence="3" id="KW-0067">ATP-binding</keyword>
<dbReference type="SUPFAM" id="SSF56112">
    <property type="entry name" value="Protein kinase-like (PK-like)"/>
    <property type="match status" value="1"/>
</dbReference>
<comment type="catalytic activity">
    <reaction evidence="4">
        <text>L-threonyl-[protein] + ATP = O-phospho-L-threonyl-[protein] + ADP + H(+)</text>
        <dbReference type="Rhea" id="RHEA:46608"/>
        <dbReference type="Rhea" id="RHEA-COMP:11060"/>
        <dbReference type="Rhea" id="RHEA-COMP:11605"/>
        <dbReference type="ChEBI" id="CHEBI:15378"/>
        <dbReference type="ChEBI" id="CHEBI:30013"/>
        <dbReference type="ChEBI" id="CHEBI:30616"/>
        <dbReference type="ChEBI" id="CHEBI:61977"/>
        <dbReference type="ChEBI" id="CHEBI:456216"/>
        <dbReference type="EC" id="2.7.11.1"/>
    </reaction>
</comment>
<dbReference type="GO" id="GO:0005524">
    <property type="term" value="F:ATP binding"/>
    <property type="evidence" value="ECO:0007669"/>
    <property type="project" value="UniProtKB-KW"/>
</dbReference>
<evidence type="ECO:0000256" key="6">
    <source>
        <dbReference type="SAM" id="MobiDB-lite"/>
    </source>
</evidence>
<evidence type="ECO:0000313" key="9">
    <source>
        <dbReference type="EMBL" id="CAK5271133.1"/>
    </source>
</evidence>
<dbReference type="PANTHER" id="PTHR45832:SF22">
    <property type="entry name" value="SERINE_THREONINE-PROTEIN KINASE SAMKA-RELATED"/>
    <property type="match status" value="1"/>
</dbReference>
<feature type="compositionally biased region" description="Low complexity" evidence="6">
    <location>
        <begin position="202"/>
        <end position="237"/>
    </location>
</feature>
<feature type="compositionally biased region" description="Low complexity" evidence="6">
    <location>
        <begin position="523"/>
        <end position="545"/>
    </location>
</feature>
<comment type="caution">
    <text evidence="9">The sequence shown here is derived from an EMBL/GenBank/DDBJ whole genome shotgun (WGS) entry which is preliminary data.</text>
</comment>
<dbReference type="EMBL" id="CAVNYO010000169">
    <property type="protein sequence ID" value="CAK5271133.1"/>
    <property type="molecule type" value="Genomic_DNA"/>
</dbReference>
<reference evidence="9" key="1">
    <citation type="submission" date="2023-11" db="EMBL/GenBank/DDBJ databases">
        <authorList>
            <person name="De Vega J J."/>
            <person name="De Vega J J."/>
        </authorList>
    </citation>
    <scope>NUCLEOTIDE SEQUENCE</scope>
</reference>
<dbReference type="InterPro" id="IPR000095">
    <property type="entry name" value="CRIB_dom"/>
</dbReference>
<dbReference type="InterPro" id="IPR000719">
    <property type="entry name" value="Prot_kinase_dom"/>
</dbReference>
<feature type="region of interest" description="Disordered" evidence="6">
    <location>
        <begin position="69"/>
        <end position="120"/>
    </location>
</feature>
<keyword evidence="11" id="KW-1185">Reference proteome</keyword>